<organism evidence="1">
    <name type="scientific">sediment metagenome</name>
    <dbReference type="NCBI Taxonomy" id="749907"/>
    <lineage>
        <taxon>unclassified sequences</taxon>
        <taxon>metagenomes</taxon>
        <taxon>ecological metagenomes</taxon>
    </lineage>
</organism>
<dbReference type="EMBL" id="ADZX01000051">
    <property type="protein sequence ID" value="EFK97728.1"/>
    <property type="molecule type" value="Genomic_DNA"/>
</dbReference>
<sequence length="55" mass="6152">MIRPRRAFIMPRITALQVRYTADRSVSIVNVPLTSVKAWFASVASVSVIAYPPTF</sequence>
<feature type="non-terminal residue" evidence="1">
    <location>
        <position position="55"/>
    </location>
</feature>
<reference evidence="1" key="1">
    <citation type="submission" date="2010-07" db="EMBL/GenBank/DDBJ databases">
        <authorList>
            <consortium name="CONSOLIDER consortium CSD2007-00005"/>
            <person name="Guazzaroni M.-E."/>
            <person name="Richter M."/>
            <person name="Garcia-Salamanca A."/>
            <person name="Yarza P."/>
            <person name="Ferrer M."/>
        </authorList>
    </citation>
    <scope>NUCLEOTIDE SEQUENCE</scope>
</reference>
<dbReference type="AlphaFoldDB" id="D9PFD6"/>
<name>D9PFD6_9ZZZZ</name>
<proteinExistence type="predicted"/>
<protein>
    <submittedName>
        <fullName evidence="1">Uncharacterized protein</fullName>
    </submittedName>
</protein>
<comment type="caution">
    <text evidence="1">The sequence shown here is derived from an EMBL/GenBank/DDBJ whole genome shotgun (WGS) entry which is preliminary data.</text>
</comment>
<reference evidence="1" key="2">
    <citation type="journal article" date="2011" name="Microb. Ecol.">
        <title>Taxonomic and Functional Metagenomic Profiling of the Microbial Community in the Anoxic Sediment of a Sub-saline Shallow Lake (Laguna de Carrizo, Central Spain).</title>
        <authorList>
            <person name="Ferrer M."/>
            <person name="Guazzaroni M.E."/>
            <person name="Richter M."/>
            <person name="Garcia-Salamanca A."/>
            <person name="Yarza P."/>
            <person name="Suarez-Suarez A."/>
            <person name="Solano J."/>
            <person name="Alcaide M."/>
            <person name="van Dillewijn P."/>
            <person name="Molina-Henares M.A."/>
            <person name="Lopez-Cortes N."/>
            <person name="Al-Ramahi Y."/>
            <person name="Guerrero C."/>
            <person name="Acosta A."/>
            <person name="de Eugenio L.I."/>
            <person name="Martinez V."/>
            <person name="Marques S."/>
            <person name="Rojo F."/>
            <person name="Santero E."/>
            <person name="Genilloud O."/>
            <person name="Perez-Perez J."/>
            <person name="Rossello-Mora R."/>
            <person name="Ramos J.L."/>
        </authorList>
    </citation>
    <scope>NUCLEOTIDE SEQUENCE</scope>
</reference>
<evidence type="ECO:0000313" key="1">
    <source>
        <dbReference type="EMBL" id="EFK97728.1"/>
    </source>
</evidence>
<accession>D9PFD6</accession>
<gene>
    <name evidence="1" type="ORF">LDC_0215</name>
</gene>